<dbReference type="SUPFAM" id="SSF52540">
    <property type="entry name" value="P-loop containing nucleoside triphosphate hydrolases"/>
    <property type="match status" value="1"/>
</dbReference>
<evidence type="ECO:0000313" key="10">
    <source>
        <dbReference type="Proteomes" id="UP001174909"/>
    </source>
</evidence>
<dbReference type="Proteomes" id="UP001174909">
    <property type="component" value="Unassembled WGS sequence"/>
</dbReference>
<dbReference type="GO" id="GO:0016887">
    <property type="term" value="F:ATP hydrolysis activity"/>
    <property type="evidence" value="ECO:0007669"/>
    <property type="project" value="InterPro"/>
</dbReference>
<feature type="compositionally biased region" description="Low complexity" evidence="7">
    <location>
        <begin position="110"/>
        <end position="125"/>
    </location>
</feature>
<evidence type="ECO:0000256" key="5">
    <source>
        <dbReference type="ARBA" id="ARBA00022989"/>
    </source>
</evidence>
<feature type="compositionally biased region" description="Basic and acidic residues" evidence="7">
    <location>
        <begin position="139"/>
        <end position="157"/>
    </location>
</feature>
<dbReference type="InterPro" id="IPR050334">
    <property type="entry name" value="Molybdenum_import_ModC"/>
</dbReference>
<dbReference type="SMART" id="SM00382">
    <property type="entry name" value="AAA"/>
    <property type="match status" value="1"/>
</dbReference>
<dbReference type="PROSITE" id="PS50893">
    <property type="entry name" value="ABC_TRANSPORTER_2"/>
    <property type="match status" value="1"/>
</dbReference>
<keyword evidence="3" id="KW-0547">Nucleotide-binding</keyword>
<evidence type="ECO:0000313" key="9">
    <source>
        <dbReference type="EMBL" id="CAI8035290.1"/>
    </source>
</evidence>
<proteinExistence type="predicted"/>
<evidence type="ECO:0000256" key="2">
    <source>
        <dbReference type="ARBA" id="ARBA00022692"/>
    </source>
</evidence>
<dbReference type="GO" id="GO:0005524">
    <property type="term" value="F:ATP binding"/>
    <property type="evidence" value="ECO:0007669"/>
    <property type="project" value="UniProtKB-KW"/>
</dbReference>
<evidence type="ECO:0000256" key="1">
    <source>
        <dbReference type="ARBA" id="ARBA00004141"/>
    </source>
</evidence>
<name>A0AA35X275_GEOBA</name>
<evidence type="ECO:0000256" key="3">
    <source>
        <dbReference type="ARBA" id="ARBA00022741"/>
    </source>
</evidence>
<comment type="caution">
    <text evidence="9">The sequence shown here is derived from an EMBL/GenBank/DDBJ whole genome shotgun (WGS) entry which is preliminary data.</text>
</comment>
<evidence type="ECO:0000256" key="6">
    <source>
        <dbReference type="ARBA" id="ARBA00023136"/>
    </source>
</evidence>
<accession>A0AA35X275</accession>
<comment type="subcellular location">
    <subcellularLocation>
        <location evidence="1">Membrane</location>
        <topology evidence="1">Multi-pass membrane protein</topology>
    </subcellularLocation>
</comment>
<dbReference type="InterPro" id="IPR017871">
    <property type="entry name" value="ABC_transporter-like_CS"/>
</dbReference>
<dbReference type="InterPro" id="IPR003439">
    <property type="entry name" value="ABC_transporter-like_ATP-bd"/>
</dbReference>
<evidence type="ECO:0000259" key="8">
    <source>
        <dbReference type="PROSITE" id="PS50893"/>
    </source>
</evidence>
<dbReference type="SUPFAM" id="SSF161098">
    <property type="entry name" value="MetI-like"/>
    <property type="match status" value="1"/>
</dbReference>
<organism evidence="9 10">
    <name type="scientific">Geodia barretti</name>
    <name type="common">Barrett's horny sponge</name>
    <dbReference type="NCBI Taxonomy" id="519541"/>
    <lineage>
        <taxon>Eukaryota</taxon>
        <taxon>Metazoa</taxon>
        <taxon>Porifera</taxon>
        <taxon>Demospongiae</taxon>
        <taxon>Heteroscleromorpha</taxon>
        <taxon>Tetractinellida</taxon>
        <taxon>Astrophorina</taxon>
        <taxon>Geodiidae</taxon>
        <taxon>Geodia</taxon>
    </lineage>
</organism>
<dbReference type="InterPro" id="IPR035906">
    <property type="entry name" value="MetI-like_sf"/>
</dbReference>
<keyword evidence="5" id="KW-1133">Transmembrane helix</keyword>
<dbReference type="InterPro" id="IPR027417">
    <property type="entry name" value="P-loop_NTPase"/>
</dbReference>
<sequence>MLPRPRRGAWVLAAAPLPGARGARDPGVAAPGAPPVATGLILITVLGRRGVLGGLLERMGLEVMFTWRAVVVAMAVMGLPLLRALGAGGVRAGGPALRADRGDAGGPAGAGLLHGEPAPGPARGARGVAAGVLAGAGRVRGDDHGGRRPAGHADHRGGHLHLHRDRPGRRRRDDAGGVGGHRVRRPARVEPPDRSMTGEAPSPGSITLDFALQQGGFVLELRERIEARVVALFGPSGAGKTTVLESIAGLRRPRRGVIRIGTRTLFDAEAGVDVPCHRRASATCPRTSPLPPHERAPQHPLRRGGGTGRRVRARHRPARARSLLDRGVAGLSGGERQRVALARALAASPALLLLDEPLAALDATLRGRILPYLERIRDDLATPCSTCPTPRPRCAPSPTGWWCSTPAAPCGRGPSCDVPGAEGPARVHGAAACAMIGPEFRPFSRWLCRLRLSV</sequence>
<feature type="region of interest" description="Disordered" evidence="7">
    <location>
        <begin position="282"/>
        <end position="317"/>
    </location>
</feature>
<dbReference type="AlphaFoldDB" id="A0AA35X275"/>
<evidence type="ECO:0000256" key="7">
    <source>
        <dbReference type="SAM" id="MobiDB-lite"/>
    </source>
</evidence>
<feature type="region of interest" description="Disordered" evidence="7">
    <location>
        <begin position="137"/>
        <end position="206"/>
    </location>
</feature>
<feature type="compositionally biased region" description="Basic residues" evidence="7">
    <location>
        <begin position="158"/>
        <end position="170"/>
    </location>
</feature>
<dbReference type="PANTHER" id="PTHR43514:SF4">
    <property type="entry name" value="ABC TRANSPORTER I FAMILY MEMBER 10"/>
    <property type="match status" value="1"/>
</dbReference>
<feature type="region of interest" description="Disordered" evidence="7">
    <location>
        <begin position="101"/>
        <end position="125"/>
    </location>
</feature>
<dbReference type="InterPro" id="IPR003593">
    <property type="entry name" value="AAA+_ATPase"/>
</dbReference>
<dbReference type="Pfam" id="PF00005">
    <property type="entry name" value="ABC_tran"/>
    <property type="match status" value="1"/>
</dbReference>
<dbReference type="EMBL" id="CASHTH010002791">
    <property type="protein sequence ID" value="CAI8035290.1"/>
    <property type="molecule type" value="Genomic_DNA"/>
</dbReference>
<keyword evidence="2" id="KW-0812">Transmembrane</keyword>
<keyword evidence="10" id="KW-1185">Reference proteome</keyword>
<dbReference type="Gene3D" id="3.40.50.300">
    <property type="entry name" value="P-loop containing nucleotide triphosphate hydrolases"/>
    <property type="match status" value="1"/>
</dbReference>
<dbReference type="PROSITE" id="PS00211">
    <property type="entry name" value="ABC_TRANSPORTER_1"/>
    <property type="match status" value="1"/>
</dbReference>
<keyword evidence="6" id="KW-0472">Membrane</keyword>
<keyword evidence="4 9" id="KW-0067">ATP-binding</keyword>
<feature type="domain" description="ABC transporter" evidence="8">
    <location>
        <begin position="189"/>
        <end position="431"/>
    </location>
</feature>
<protein>
    <submittedName>
        <fullName evidence="9">Molybdenum import ATP-binding protein ModC</fullName>
    </submittedName>
</protein>
<dbReference type="GO" id="GO:0016020">
    <property type="term" value="C:membrane"/>
    <property type="evidence" value="ECO:0007669"/>
    <property type="project" value="UniProtKB-SubCell"/>
</dbReference>
<dbReference type="PANTHER" id="PTHR43514">
    <property type="entry name" value="ABC TRANSPORTER I FAMILY MEMBER 10"/>
    <property type="match status" value="1"/>
</dbReference>
<gene>
    <name evidence="9" type="ORF">GBAR_LOCUS19822</name>
</gene>
<reference evidence="9" key="1">
    <citation type="submission" date="2023-03" db="EMBL/GenBank/DDBJ databases">
        <authorList>
            <person name="Steffen K."/>
            <person name="Cardenas P."/>
        </authorList>
    </citation>
    <scope>NUCLEOTIDE SEQUENCE</scope>
</reference>
<evidence type="ECO:0000256" key="4">
    <source>
        <dbReference type="ARBA" id="ARBA00022840"/>
    </source>
</evidence>